<dbReference type="PRINTS" id="PR00455">
    <property type="entry name" value="HTHTETR"/>
</dbReference>
<keyword evidence="2 4" id="KW-0238">DNA-binding</keyword>
<evidence type="ECO:0000256" key="4">
    <source>
        <dbReference type="PROSITE-ProRule" id="PRU00335"/>
    </source>
</evidence>
<dbReference type="PROSITE" id="PS50977">
    <property type="entry name" value="HTH_TETR_2"/>
    <property type="match status" value="1"/>
</dbReference>
<evidence type="ECO:0000256" key="3">
    <source>
        <dbReference type="ARBA" id="ARBA00023163"/>
    </source>
</evidence>
<evidence type="ECO:0000256" key="1">
    <source>
        <dbReference type="ARBA" id="ARBA00023015"/>
    </source>
</evidence>
<dbReference type="InterPro" id="IPR009057">
    <property type="entry name" value="Homeodomain-like_sf"/>
</dbReference>
<dbReference type="Gene3D" id="1.10.357.10">
    <property type="entry name" value="Tetracycline Repressor, domain 2"/>
    <property type="match status" value="1"/>
</dbReference>
<organism evidence="6 7">
    <name type="scientific">Yimella lutea</name>
    <dbReference type="NCBI Taxonomy" id="587872"/>
    <lineage>
        <taxon>Bacteria</taxon>
        <taxon>Bacillati</taxon>
        <taxon>Actinomycetota</taxon>
        <taxon>Actinomycetes</taxon>
        <taxon>Micrococcales</taxon>
        <taxon>Dermacoccaceae</taxon>
        <taxon>Yimella</taxon>
    </lineage>
</organism>
<dbReference type="InterPro" id="IPR001647">
    <property type="entry name" value="HTH_TetR"/>
</dbReference>
<protein>
    <submittedName>
        <fullName evidence="6">TetR family transcriptional regulator</fullName>
    </submittedName>
</protein>
<evidence type="ECO:0000256" key="2">
    <source>
        <dbReference type="ARBA" id="ARBA00023125"/>
    </source>
</evidence>
<dbReference type="Pfam" id="PF00440">
    <property type="entry name" value="TetR_N"/>
    <property type="match status" value="1"/>
</dbReference>
<dbReference type="GO" id="GO:0003677">
    <property type="term" value="F:DNA binding"/>
    <property type="evidence" value="ECO:0007669"/>
    <property type="project" value="UniProtKB-UniRule"/>
</dbReference>
<evidence type="ECO:0000259" key="5">
    <source>
        <dbReference type="PROSITE" id="PS50977"/>
    </source>
</evidence>
<evidence type="ECO:0000313" key="7">
    <source>
        <dbReference type="Proteomes" id="UP000320806"/>
    </source>
</evidence>
<accession>A0A542EC63</accession>
<dbReference type="AlphaFoldDB" id="A0A542EC63"/>
<sequence>MRERLLDAADAVLFENGSVSTPVDVILKHARASPPSLYSHFGNKEGLIASALRRRLTIWTQVWDEAIASAESDVDRLLALWPALRTYQAHHLAERWCAFSGTAAAHPSPSEQLAAVLADETHLLRMRLHDYSVPVAGKNANSLASQLFIAYTGTMATMLREPYEQAIDEGEATARALVSRYAA</sequence>
<keyword evidence="7" id="KW-1185">Reference proteome</keyword>
<dbReference type="Proteomes" id="UP000320806">
    <property type="component" value="Unassembled WGS sequence"/>
</dbReference>
<dbReference type="PANTHER" id="PTHR47506">
    <property type="entry name" value="TRANSCRIPTIONAL REGULATORY PROTEIN"/>
    <property type="match status" value="1"/>
</dbReference>
<proteinExistence type="predicted"/>
<gene>
    <name evidence="6" type="ORF">FB459_0305</name>
</gene>
<name>A0A542EC63_9MICO</name>
<evidence type="ECO:0000313" key="6">
    <source>
        <dbReference type="EMBL" id="TQJ12927.1"/>
    </source>
</evidence>
<dbReference type="SUPFAM" id="SSF46689">
    <property type="entry name" value="Homeodomain-like"/>
    <property type="match status" value="1"/>
</dbReference>
<feature type="domain" description="HTH tetR-type" evidence="5">
    <location>
        <begin position="1"/>
        <end position="59"/>
    </location>
</feature>
<feature type="DNA-binding region" description="H-T-H motif" evidence="4">
    <location>
        <begin position="22"/>
        <end position="41"/>
    </location>
</feature>
<keyword evidence="3" id="KW-0804">Transcription</keyword>
<reference evidence="6 7" key="1">
    <citation type="submission" date="2019-06" db="EMBL/GenBank/DDBJ databases">
        <title>Sequencing the genomes of 1000 actinobacteria strains.</title>
        <authorList>
            <person name="Klenk H.-P."/>
        </authorList>
    </citation>
    <scope>NUCLEOTIDE SEQUENCE [LARGE SCALE GENOMIC DNA]</scope>
    <source>
        <strain evidence="6 7">DSM 19828</strain>
    </source>
</reference>
<comment type="caution">
    <text evidence="6">The sequence shown here is derived from an EMBL/GenBank/DDBJ whole genome shotgun (WGS) entry which is preliminary data.</text>
</comment>
<keyword evidence="1" id="KW-0805">Transcription regulation</keyword>
<dbReference type="PANTHER" id="PTHR47506:SF6">
    <property type="entry name" value="HTH-TYPE TRANSCRIPTIONAL REPRESSOR NEMR"/>
    <property type="match status" value="1"/>
</dbReference>
<dbReference type="EMBL" id="VFMO01000001">
    <property type="protein sequence ID" value="TQJ12927.1"/>
    <property type="molecule type" value="Genomic_DNA"/>
</dbReference>